<comment type="caution">
    <text evidence="2">The sequence shown here is derived from an EMBL/GenBank/DDBJ whole genome shotgun (WGS) entry which is preliminary data.</text>
</comment>
<dbReference type="OrthoDB" id="4474479at2759"/>
<dbReference type="OMA" id="DNSTICH"/>
<gene>
    <name evidence="2" type="ORF">P174DRAFT_392421</name>
</gene>
<feature type="compositionally biased region" description="Low complexity" evidence="1">
    <location>
        <begin position="52"/>
        <end position="61"/>
    </location>
</feature>
<sequence>MTDQSKKRRAAVSGPAGSARKKTRRTKPENSDSDEPIVVTQPDPQSPPSPALPRTTRSAAPAPVPVPAPAARRAAPTFPPLISTGSVIATYSPCLRCVKKWTEDNSTICHRDAALGKCRSCSRAGAECSALPNHFYGPLTAAQKLTGRARRRTCAEIKNALEAYERENEEEAPTKENAGSGSSGEERGELLKAIRLLNKNVFRLMNTIREVRGMELVSDEEI</sequence>
<dbReference type="VEuPathDB" id="FungiDB:P174DRAFT_392421"/>
<dbReference type="EMBL" id="MSZS01000005">
    <property type="protein sequence ID" value="PKX93456.1"/>
    <property type="molecule type" value="Genomic_DNA"/>
</dbReference>
<keyword evidence="3" id="KW-1185">Reference proteome</keyword>
<name>A0A2I1C795_ASPN1</name>
<dbReference type="Proteomes" id="UP000234474">
    <property type="component" value="Unassembled WGS sequence"/>
</dbReference>
<reference evidence="3" key="1">
    <citation type="journal article" date="2018" name="Proc. Natl. Acad. Sci. U.S.A.">
        <title>Linking secondary metabolites to gene clusters through genome sequencing of six diverse Aspergillus species.</title>
        <authorList>
            <person name="Kaerboelling I."/>
            <person name="Vesth T.C."/>
            <person name="Frisvad J.C."/>
            <person name="Nybo J.L."/>
            <person name="Theobald S."/>
            <person name="Kuo A."/>
            <person name="Bowyer P."/>
            <person name="Matsuda Y."/>
            <person name="Mondo S."/>
            <person name="Lyhne E.K."/>
            <person name="Kogle M.E."/>
            <person name="Clum A."/>
            <person name="Lipzen A."/>
            <person name="Salamov A."/>
            <person name="Ngan C.Y."/>
            <person name="Daum C."/>
            <person name="Chiniquy J."/>
            <person name="Barry K."/>
            <person name="LaButti K."/>
            <person name="Haridas S."/>
            <person name="Simmons B.A."/>
            <person name="Magnuson J.K."/>
            <person name="Mortensen U.H."/>
            <person name="Larsen T.O."/>
            <person name="Grigoriev I.V."/>
            <person name="Baker S.E."/>
            <person name="Andersen M.R."/>
        </authorList>
    </citation>
    <scope>NUCLEOTIDE SEQUENCE [LARGE SCALE GENOMIC DNA]</scope>
    <source>
        <strain evidence="3">IBT 16806</strain>
    </source>
</reference>
<evidence type="ECO:0000313" key="3">
    <source>
        <dbReference type="Proteomes" id="UP000234474"/>
    </source>
</evidence>
<accession>A0A2I1C795</accession>
<dbReference type="GeneID" id="36530877"/>
<feature type="region of interest" description="Disordered" evidence="1">
    <location>
        <begin position="165"/>
        <end position="186"/>
    </location>
</feature>
<proteinExistence type="predicted"/>
<dbReference type="AlphaFoldDB" id="A0A2I1C795"/>
<organism evidence="2 3">
    <name type="scientific">Aspergillus novofumigatus (strain IBT 16806)</name>
    <dbReference type="NCBI Taxonomy" id="1392255"/>
    <lineage>
        <taxon>Eukaryota</taxon>
        <taxon>Fungi</taxon>
        <taxon>Dikarya</taxon>
        <taxon>Ascomycota</taxon>
        <taxon>Pezizomycotina</taxon>
        <taxon>Eurotiomycetes</taxon>
        <taxon>Eurotiomycetidae</taxon>
        <taxon>Eurotiales</taxon>
        <taxon>Aspergillaceae</taxon>
        <taxon>Aspergillus</taxon>
        <taxon>Aspergillus subgen. Fumigati</taxon>
    </lineage>
</organism>
<evidence type="ECO:0000256" key="1">
    <source>
        <dbReference type="SAM" id="MobiDB-lite"/>
    </source>
</evidence>
<protein>
    <submittedName>
        <fullName evidence="2">Uncharacterized protein</fullName>
    </submittedName>
</protein>
<dbReference type="RefSeq" id="XP_024682051.1">
    <property type="nucleotide sequence ID" value="XM_024823552.1"/>
</dbReference>
<feature type="compositionally biased region" description="Basic residues" evidence="1">
    <location>
        <begin position="1"/>
        <end position="10"/>
    </location>
</feature>
<feature type="region of interest" description="Disordered" evidence="1">
    <location>
        <begin position="1"/>
        <end position="81"/>
    </location>
</feature>
<evidence type="ECO:0000313" key="2">
    <source>
        <dbReference type="EMBL" id="PKX93456.1"/>
    </source>
</evidence>